<dbReference type="InterPro" id="IPR001173">
    <property type="entry name" value="Glyco_trans_2-like"/>
</dbReference>
<organism evidence="2 3">
    <name type="scientific">Edwardsiella piscicida</name>
    <dbReference type="NCBI Taxonomy" id="1263550"/>
    <lineage>
        <taxon>Bacteria</taxon>
        <taxon>Pseudomonadati</taxon>
        <taxon>Pseudomonadota</taxon>
        <taxon>Gammaproteobacteria</taxon>
        <taxon>Enterobacterales</taxon>
        <taxon>Hafniaceae</taxon>
        <taxon>Edwardsiella</taxon>
    </lineage>
</organism>
<dbReference type="Pfam" id="PF00535">
    <property type="entry name" value="Glycos_transf_2"/>
    <property type="match status" value="1"/>
</dbReference>
<sequence length="281" mass="32375">MALKNNQMELFTLMLTVFTPTFNRAKTLRRCYESILHQGYDDIEWIIVDDGSTDNTKDIVSDFIKDGKIHINYIYQNNAGKQSAWNRAIKEARGEFFIGLDSDDELVPSALLKIKPYVKLLDERQDLIGLRCLAIRKSTGKPDSLFQVGGDGIASWYDEFASGISGERIDVFKTKIISEFPYPVVDGVKFIPEIWFYSVVSKEYKFIYLDEPFSIFHDQTVVGRLSKSSFSMNARGHFISRSAMLKYIPIRCFIKNPIGFIKTVVRYFQAILYCILKRCKI</sequence>
<gene>
    <name evidence="2" type="ORF">PWJ79_05840</name>
</gene>
<accession>A0AAQ3H620</accession>
<dbReference type="SUPFAM" id="SSF53448">
    <property type="entry name" value="Nucleotide-diphospho-sugar transferases"/>
    <property type="match status" value="1"/>
</dbReference>
<evidence type="ECO:0000259" key="1">
    <source>
        <dbReference type="Pfam" id="PF00535"/>
    </source>
</evidence>
<dbReference type="CDD" id="cd00761">
    <property type="entry name" value="Glyco_tranf_GTA_type"/>
    <property type="match status" value="1"/>
</dbReference>
<dbReference type="InterPro" id="IPR029044">
    <property type="entry name" value="Nucleotide-diphossugar_trans"/>
</dbReference>
<dbReference type="Gene3D" id="3.90.550.10">
    <property type="entry name" value="Spore Coat Polysaccharide Biosynthesis Protein SpsA, Chain A"/>
    <property type="match status" value="1"/>
</dbReference>
<reference evidence="2" key="1">
    <citation type="submission" date="2022-10" db="EMBL/GenBank/DDBJ databases">
        <title>Complete genome of Ep21-8.</title>
        <authorList>
            <person name="Kang Y.-R."/>
            <person name="Kim D.-H."/>
        </authorList>
    </citation>
    <scope>NUCLEOTIDE SEQUENCE</scope>
    <source>
        <strain evidence="2">Ep21-8</strain>
    </source>
</reference>
<dbReference type="RefSeq" id="WP_226079130.1">
    <property type="nucleotide sequence ID" value="NC_013508.1"/>
</dbReference>
<feature type="domain" description="Glycosyltransferase 2-like" evidence="1">
    <location>
        <begin position="16"/>
        <end position="115"/>
    </location>
</feature>
<dbReference type="EMBL" id="CP118390">
    <property type="protein sequence ID" value="WDU92152.1"/>
    <property type="molecule type" value="Genomic_DNA"/>
</dbReference>
<dbReference type="PANTHER" id="PTHR22916">
    <property type="entry name" value="GLYCOSYLTRANSFERASE"/>
    <property type="match status" value="1"/>
</dbReference>
<name>A0AAQ3H620_EDWPI</name>
<dbReference type="GO" id="GO:0016758">
    <property type="term" value="F:hexosyltransferase activity"/>
    <property type="evidence" value="ECO:0007669"/>
    <property type="project" value="UniProtKB-ARBA"/>
</dbReference>
<dbReference type="AlphaFoldDB" id="A0AAQ3H620"/>
<proteinExistence type="predicted"/>
<dbReference type="GeneID" id="72528064"/>
<dbReference type="PANTHER" id="PTHR22916:SF3">
    <property type="entry name" value="UDP-GLCNAC:BETAGAL BETA-1,3-N-ACETYLGLUCOSAMINYLTRANSFERASE-LIKE PROTEIN 1"/>
    <property type="match status" value="1"/>
</dbReference>
<protein>
    <submittedName>
        <fullName evidence="2">Glycosyltransferase family A protein</fullName>
    </submittedName>
</protein>
<evidence type="ECO:0000313" key="3">
    <source>
        <dbReference type="Proteomes" id="UP001223683"/>
    </source>
</evidence>
<evidence type="ECO:0000313" key="2">
    <source>
        <dbReference type="EMBL" id="WDU92152.1"/>
    </source>
</evidence>
<dbReference type="Proteomes" id="UP001223683">
    <property type="component" value="Chromosome"/>
</dbReference>